<evidence type="ECO:0008006" key="3">
    <source>
        <dbReference type="Google" id="ProtNLM"/>
    </source>
</evidence>
<evidence type="ECO:0000313" key="2">
    <source>
        <dbReference type="Proteomes" id="UP000528322"/>
    </source>
</evidence>
<comment type="caution">
    <text evidence="1">The sequence shown here is derived from an EMBL/GenBank/DDBJ whole genome shotgun (WGS) entry which is preliminary data.</text>
</comment>
<dbReference type="Proteomes" id="UP000528322">
    <property type="component" value="Unassembled WGS sequence"/>
</dbReference>
<dbReference type="Pfam" id="PF05258">
    <property type="entry name" value="DciA"/>
    <property type="match status" value="1"/>
</dbReference>
<proteinExistence type="predicted"/>
<accession>A0A7W7Y3S1</accession>
<dbReference type="PANTHER" id="PTHR36456">
    <property type="entry name" value="UPF0232 PROTEIN SCO3875"/>
    <property type="match status" value="1"/>
</dbReference>
<dbReference type="AlphaFoldDB" id="A0A7W7Y3S1"/>
<dbReference type="InterPro" id="IPR007922">
    <property type="entry name" value="DciA-like"/>
</dbReference>
<protein>
    <recommendedName>
        <fullName evidence="3">DUF721 domain-containing protein</fullName>
    </recommendedName>
</protein>
<dbReference type="EMBL" id="JACHID010000004">
    <property type="protein sequence ID" value="MBB5021566.1"/>
    <property type="molecule type" value="Genomic_DNA"/>
</dbReference>
<sequence length="147" mass="17158">MNSPKRVNTVLQSLLHQYQLDEELGQYQVAARWEEIVGESMARCTRVTRVQADRIHVVTNEHRFLFPLSLLKPKILRSIKELGLGTYHDITFSYSNRHTFPEAPPPPPKQRELLPEEEQWCHEQAARLDGDLAEIFSRLVARDLRSR</sequence>
<gene>
    <name evidence="1" type="ORF">HNR37_000878</name>
</gene>
<organism evidence="1 2">
    <name type="scientific">Desulfurispira natronophila</name>
    <dbReference type="NCBI Taxonomy" id="682562"/>
    <lineage>
        <taxon>Bacteria</taxon>
        <taxon>Pseudomonadati</taxon>
        <taxon>Chrysiogenota</taxon>
        <taxon>Chrysiogenia</taxon>
        <taxon>Chrysiogenales</taxon>
        <taxon>Chrysiogenaceae</taxon>
        <taxon>Desulfurispira</taxon>
    </lineage>
</organism>
<name>A0A7W7Y3S1_9BACT</name>
<dbReference type="PANTHER" id="PTHR36456:SF1">
    <property type="entry name" value="UPF0232 PROTEIN SCO3875"/>
    <property type="match status" value="1"/>
</dbReference>
<keyword evidence="2" id="KW-1185">Reference proteome</keyword>
<dbReference type="RefSeq" id="WP_183730480.1">
    <property type="nucleotide sequence ID" value="NZ_JACHID010000004.1"/>
</dbReference>
<evidence type="ECO:0000313" key="1">
    <source>
        <dbReference type="EMBL" id="MBB5021566.1"/>
    </source>
</evidence>
<reference evidence="1 2" key="1">
    <citation type="submission" date="2020-08" db="EMBL/GenBank/DDBJ databases">
        <title>Genomic Encyclopedia of Type Strains, Phase IV (KMG-IV): sequencing the most valuable type-strain genomes for metagenomic binning, comparative biology and taxonomic classification.</title>
        <authorList>
            <person name="Goeker M."/>
        </authorList>
    </citation>
    <scope>NUCLEOTIDE SEQUENCE [LARGE SCALE GENOMIC DNA]</scope>
    <source>
        <strain evidence="1 2">DSM 22071</strain>
    </source>
</reference>